<evidence type="ECO:0000313" key="2">
    <source>
        <dbReference type="EMBL" id="KIX05467.1"/>
    </source>
</evidence>
<keyword evidence="3" id="KW-1185">Reference proteome</keyword>
<dbReference type="InterPro" id="IPR056539">
    <property type="entry name" value="NuiA-like"/>
</dbReference>
<protein>
    <submittedName>
        <fullName evidence="2">Uncharacterized protein</fullName>
    </submittedName>
</protein>
<name>A0A0D2FTQ8_9EURO</name>
<evidence type="ECO:0000313" key="3">
    <source>
        <dbReference type="Proteomes" id="UP000053617"/>
    </source>
</evidence>
<dbReference type="PANTHER" id="PTHR42093:SF1">
    <property type="match status" value="1"/>
</dbReference>
<feature type="compositionally biased region" description="Low complexity" evidence="1">
    <location>
        <begin position="21"/>
        <end position="49"/>
    </location>
</feature>
<reference evidence="2 3" key="1">
    <citation type="submission" date="2015-01" db="EMBL/GenBank/DDBJ databases">
        <title>The Genome Sequence of Rhinocladiella mackenzie CBS 650.93.</title>
        <authorList>
            <consortium name="The Broad Institute Genomics Platform"/>
            <person name="Cuomo C."/>
            <person name="de Hoog S."/>
            <person name="Gorbushina A."/>
            <person name="Stielow B."/>
            <person name="Teixiera M."/>
            <person name="Abouelleil A."/>
            <person name="Chapman S.B."/>
            <person name="Priest M."/>
            <person name="Young S.K."/>
            <person name="Wortman J."/>
            <person name="Nusbaum C."/>
            <person name="Birren B."/>
        </authorList>
    </citation>
    <scope>NUCLEOTIDE SEQUENCE [LARGE SCALE GENOMIC DNA]</scope>
    <source>
        <strain evidence="2 3">CBS 650.93</strain>
    </source>
</reference>
<organism evidence="2 3">
    <name type="scientific">Rhinocladiella mackenziei CBS 650.93</name>
    <dbReference type="NCBI Taxonomy" id="1442369"/>
    <lineage>
        <taxon>Eukaryota</taxon>
        <taxon>Fungi</taxon>
        <taxon>Dikarya</taxon>
        <taxon>Ascomycota</taxon>
        <taxon>Pezizomycotina</taxon>
        <taxon>Eurotiomycetes</taxon>
        <taxon>Chaetothyriomycetidae</taxon>
        <taxon>Chaetothyriales</taxon>
        <taxon>Herpotrichiellaceae</taxon>
        <taxon>Rhinocladiella</taxon>
    </lineage>
</organism>
<proteinExistence type="predicted"/>
<dbReference type="Pfam" id="PF23151">
    <property type="entry name" value="NuiA_2"/>
    <property type="match status" value="1"/>
</dbReference>
<dbReference type="VEuPathDB" id="FungiDB:Z518_06339"/>
<feature type="region of interest" description="Disordered" evidence="1">
    <location>
        <begin position="17"/>
        <end position="56"/>
    </location>
</feature>
<dbReference type="HOGENOM" id="CLU_092474_2_0_1"/>
<accession>A0A0D2FTQ8</accession>
<dbReference type="PANTHER" id="PTHR42093">
    <property type="match status" value="1"/>
</dbReference>
<dbReference type="GeneID" id="25294410"/>
<dbReference type="Proteomes" id="UP000053617">
    <property type="component" value="Unassembled WGS sequence"/>
</dbReference>
<dbReference type="RefSeq" id="XP_013272603.1">
    <property type="nucleotide sequence ID" value="XM_013417149.1"/>
</dbReference>
<sequence length="158" mass="16994">MSDDASYAAFLDKANADPKASISQSTSTSQSRSKFDPTTSTSSSLPPSLQCLPDVTYTSDTDSPFEPVLLNYSGYKLPSAVEFAKCVAGKAPGNVEELSVDDFDPRGEYKEVIQRVEQAGSGDVKVYRVEVSKTRAEYYILTLGEGMLIGVVVKAVES</sequence>
<dbReference type="EMBL" id="KN847478">
    <property type="protein sequence ID" value="KIX05467.1"/>
    <property type="molecule type" value="Genomic_DNA"/>
</dbReference>
<dbReference type="AlphaFoldDB" id="A0A0D2FTQ8"/>
<dbReference type="OrthoDB" id="5366485at2759"/>
<evidence type="ECO:0000256" key="1">
    <source>
        <dbReference type="SAM" id="MobiDB-lite"/>
    </source>
</evidence>
<gene>
    <name evidence="2" type="ORF">Z518_06339</name>
</gene>